<dbReference type="Gene3D" id="3.30.565.10">
    <property type="entry name" value="Histidine kinase-like ATPase, C-terminal domain"/>
    <property type="match status" value="1"/>
</dbReference>
<keyword evidence="7" id="KW-1185">Reference proteome</keyword>
<dbReference type="SMART" id="SM00387">
    <property type="entry name" value="HATPase_c"/>
    <property type="match status" value="1"/>
</dbReference>
<dbReference type="SUPFAM" id="SSF55874">
    <property type="entry name" value="ATPase domain of HSP90 chaperone/DNA topoisomerase II/histidine kinase"/>
    <property type="match status" value="1"/>
</dbReference>
<keyword evidence="3" id="KW-0902">Two-component regulatory system</keyword>
<dbReference type="Pfam" id="PF07730">
    <property type="entry name" value="HisKA_3"/>
    <property type="match status" value="1"/>
</dbReference>
<dbReference type="InterPro" id="IPR013767">
    <property type="entry name" value="PAS_fold"/>
</dbReference>
<gene>
    <name evidence="6" type="ORF">PRZ03_23065</name>
</gene>
<dbReference type="Pfam" id="PF02518">
    <property type="entry name" value="HATPase_c"/>
    <property type="match status" value="1"/>
</dbReference>
<proteinExistence type="predicted"/>
<evidence type="ECO:0000256" key="3">
    <source>
        <dbReference type="ARBA" id="ARBA00023012"/>
    </source>
</evidence>
<keyword evidence="1" id="KW-0808">Transferase</keyword>
<dbReference type="Proteomes" id="UP001221189">
    <property type="component" value="Unassembled WGS sequence"/>
</dbReference>
<dbReference type="PANTHER" id="PTHR24421">
    <property type="entry name" value="NITRATE/NITRITE SENSOR PROTEIN NARX-RELATED"/>
    <property type="match status" value="1"/>
</dbReference>
<dbReference type="SUPFAM" id="SSF55785">
    <property type="entry name" value="PYP-like sensor domain (PAS domain)"/>
    <property type="match status" value="2"/>
</dbReference>
<evidence type="ECO:0000313" key="6">
    <source>
        <dbReference type="EMBL" id="MDC8774455.1"/>
    </source>
</evidence>
<dbReference type="RefSeq" id="WP_273602455.1">
    <property type="nucleotide sequence ID" value="NZ_JAQQXT010000022.1"/>
</dbReference>
<evidence type="ECO:0000256" key="2">
    <source>
        <dbReference type="ARBA" id="ARBA00022777"/>
    </source>
</evidence>
<dbReference type="Pfam" id="PF00989">
    <property type="entry name" value="PAS"/>
    <property type="match status" value="1"/>
</dbReference>
<evidence type="ECO:0000313" key="7">
    <source>
        <dbReference type="Proteomes" id="UP001221189"/>
    </source>
</evidence>
<name>A0ABT5KKJ6_9BURK</name>
<feature type="domain" description="PAS" evidence="5">
    <location>
        <begin position="149"/>
        <end position="219"/>
    </location>
</feature>
<feature type="domain" description="Histidine kinase" evidence="4">
    <location>
        <begin position="300"/>
        <end position="490"/>
    </location>
</feature>
<dbReference type="CDD" id="cd16917">
    <property type="entry name" value="HATPase_UhpB-NarQ-NarX-like"/>
    <property type="match status" value="1"/>
</dbReference>
<dbReference type="PROSITE" id="PS50112">
    <property type="entry name" value="PAS"/>
    <property type="match status" value="1"/>
</dbReference>
<dbReference type="InterPro" id="IPR000014">
    <property type="entry name" value="PAS"/>
</dbReference>
<dbReference type="PROSITE" id="PS50109">
    <property type="entry name" value="HIS_KIN"/>
    <property type="match status" value="1"/>
</dbReference>
<dbReference type="InterPro" id="IPR003594">
    <property type="entry name" value="HATPase_dom"/>
</dbReference>
<dbReference type="SMART" id="SM00091">
    <property type="entry name" value="PAS"/>
    <property type="match status" value="2"/>
</dbReference>
<dbReference type="Pfam" id="PF13426">
    <property type="entry name" value="PAS_9"/>
    <property type="match status" value="1"/>
</dbReference>
<dbReference type="PANTHER" id="PTHR24421:SF59">
    <property type="entry name" value="OXYGEN SENSOR HISTIDINE KINASE NREB"/>
    <property type="match status" value="1"/>
</dbReference>
<keyword evidence="2" id="KW-0418">Kinase</keyword>
<dbReference type="InterPro" id="IPR011712">
    <property type="entry name" value="Sig_transdc_His_kin_sub3_dim/P"/>
</dbReference>
<dbReference type="Gene3D" id="3.30.450.20">
    <property type="entry name" value="PAS domain"/>
    <property type="match status" value="2"/>
</dbReference>
<dbReference type="EMBL" id="JAQQXT010000022">
    <property type="protein sequence ID" value="MDC8774455.1"/>
    <property type="molecule type" value="Genomic_DNA"/>
</dbReference>
<dbReference type="CDD" id="cd00130">
    <property type="entry name" value="PAS"/>
    <property type="match status" value="2"/>
</dbReference>
<reference evidence="6 7" key="1">
    <citation type="submission" date="2022-10" db="EMBL/GenBank/DDBJ databases">
        <title>Paucibacter sp. hw1 Genome sequencing.</title>
        <authorList>
            <person name="Park S."/>
        </authorList>
    </citation>
    <scope>NUCLEOTIDE SEQUENCE [LARGE SCALE GENOMIC DNA]</scope>
    <source>
        <strain evidence="7">hw1</strain>
    </source>
</reference>
<comment type="caution">
    <text evidence="6">The sequence shown here is derived from an EMBL/GenBank/DDBJ whole genome shotgun (WGS) entry which is preliminary data.</text>
</comment>
<accession>A0ABT5KKJ6</accession>
<dbReference type="InterPro" id="IPR035965">
    <property type="entry name" value="PAS-like_dom_sf"/>
</dbReference>
<evidence type="ECO:0000256" key="1">
    <source>
        <dbReference type="ARBA" id="ARBA00022679"/>
    </source>
</evidence>
<protein>
    <submittedName>
        <fullName evidence="6">PAS domain S-box protein</fullName>
    </submittedName>
</protein>
<dbReference type="NCBIfam" id="TIGR00229">
    <property type="entry name" value="sensory_box"/>
    <property type="match status" value="2"/>
</dbReference>
<sequence>MVGPCIGDAAPNAALFACEGAVRTAFEGVISVDTEHRIVLINPAALHMFGCTEVEALGSDLSRFIPAEYRDDHAAHVRRFADCTQVDRVMAQRRTDIYGLRGNGERFPVTVTISKSFGAGALGMSQPLFTAVVKDLSVEQALRAQVHELKHQFRCLFEVAPVAMLITEDDIIVFVNRSCITLLGATCSEELTGRPVYELLHADSRQIMKARLQNALNAPSSALCMFTEQILRKDGSLRRIEMAVAVLPGANKSTVQMVLNDVTEQTQTAQDMEQSRLELRGLSASLMAAREEERRRISRELHDELGQSLSALKMELAEVGEELHGRNSQRRVTRMLDMLDSTVASVRNIAADLRPLMLDDLGLNAAVEWLAREYARRMDIEVSVRLDEDEPPIEPCMSTALYRLVQESLNNVSRHARATDVQIEMRVEGADVVLTIQDNGIGFPAGLARKENSFGLLGMQERVLLLQGKMEADNPPGGGARIRIRLPLPAKPAKQQLQTPCLHHEARQDMPAHPSIDTEQTCQRRP</sequence>
<evidence type="ECO:0000259" key="4">
    <source>
        <dbReference type="PROSITE" id="PS50109"/>
    </source>
</evidence>
<dbReference type="InterPro" id="IPR005467">
    <property type="entry name" value="His_kinase_dom"/>
</dbReference>
<organism evidence="6 7">
    <name type="scientific">Roseateles albus</name>
    <dbReference type="NCBI Taxonomy" id="2987525"/>
    <lineage>
        <taxon>Bacteria</taxon>
        <taxon>Pseudomonadati</taxon>
        <taxon>Pseudomonadota</taxon>
        <taxon>Betaproteobacteria</taxon>
        <taxon>Burkholderiales</taxon>
        <taxon>Sphaerotilaceae</taxon>
        <taxon>Roseateles</taxon>
    </lineage>
</organism>
<dbReference type="InterPro" id="IPR036890">
    <property type="entry name" value="HATPase_C_sf"/>
</dbReference>
<evidence type="ECO:0000259" key="5">
    <source>
        <dbReference type="PROSITE" id="PS50112"/>
    </source>
</evidence>
<dbReference type="InterPro" id="IPR050482">
    <property type="entry name" value="Sensor_HK_TwoCompSys"/>
</dbReference>
<dbReference type="Gene3D" id="1.20.5.1930">
    <property type="match status" value="1"/>
</dbReference>